<name>A0A1G6S4Z8_NIADE</name>
<evidence type="ECO:0000259" key="1">
    <source>
        <dbReference type="Pfam" id="PF07944"/>
    </source>
</evidence>
<organism evidence="3 4">
    <name type="scientific">Niabella drilacis (strain DSM 25811 / CCM 8410 / CCUG 62505 / LMG 26954 / E90)</name>
    <dbReference type="NCBI Taxonomy" id="1285928"/>
    <lineage>
        <taxon>Bacteria</taxon>
        <taxon>Pseudomonadati</taxon>
        <taxon>Bacteroidota</taxon>
        <taxon>Chitinophagia</taxon>
        <taxon>Chitinophagales</taxon>
        <taxon>Chitinophagaceae</taxon>
        <taxon>Niabella</taxon>
    </lineage>
</organism>
<gene>
    <name evidence="3" type="ORF">SAMN04487894_10698</name>
</gene>
<protein>
    <recommendedName>
        <fullName evidence="5">DUF4986 domain-containing protein</fullName>
    </recommendedName>
</protein>
<dbReference type="GO" id="GO:0005975">
    <property type="term" value="P:carbohydrate metabolic process"/>
    <property type="evidence" value="ECO:0007669"/>
    <property type="project" value="InterPro"/>
</dbReference>
<dbReference type="Pfam" id="PF07944">
    <property type="entry name" value="Beta-AFase-like_GH127_cat"/>
    <property type="match status" value="1"/>
</dbReference>
<dbReference type="Pfam" id="PF20736">
    <property type="entry name" value="Glyco_hydro127M"/>
    <property type="match status" value="1"/>
</dbReference>
<evidence type="ECO:0000313" key="4">
    <source>
        <dbReference type="Proteomes" id="UP000198757"/>
    </source>
</evidence>
<sequence>MRAQSHYPGQHAGKFALPDQLKPAVYSFDLKDVRLLNSRFKENMVREQQWLLQIDLKRLLHSFYVNAGMYDASEGGYDEIKKYAGWESLDCELRGHSTGHILSGLALMYAATGDQIYRAKGDTIITALAGIQKTLNQDGYVSAFPQEYINRNIRGEKVWAPWYTLHKILAGVIDQYLYCDNLQALAIAKGFATWAYKKLSPLTQQQRATMLRNEFGGINEVFYNLYAITGNANDRWLGDFFYDSRMLDPLKSGIDNLQGTHANTYIPKLLGVTRAREIENKNGQTDMATFFWKTVVDHHSFVTGSNSDREHFFKPDALAAHLTGYTGESCNVYNMLKLTRHLYIHSGAIDYMEYYEKALFNHILGQQDPQTGMIAYFLPMLPGAHKVYSTPDSSFWCCVGTGFENQAKYGESIYYHTENALYINLFIPSELNWKNKRLRLTQQTRFPAEGRMIFTVDEAPLSGMAIHIRYPLWATGGARVLVNGRPRKTEQTPGRYITLNRVWKKGDRIEVDYPMQLHLVPANDDPSVAAVVYGPVVLAGAMGSGNFSARAPYSDPTMHNDYYTYNYHVPATMDTSLVLDPASPDRGIKKIAGQPLLFKAPVQPVTLRPLYDIHGERYVVYWHIK</sequence>
<dbReference type="Proteomes" id="UP000198757">
    <property type="component" value="Unassembled WGS sequence"/>
</dbReference>
<reference evidence="4" key="1">
    <citation type="submission" date="2016-10" db="EMBL/GenBank/DDBJ databases">
        <authorList>
            <person name="Varghese N."/>
            <person name="Submissions S."/>
        </authorList>
    </citation>
    <scope>NUCLEOTIDE SEQUENCE [LARGE SCALE GENOMIC DNA]</scope>
    <source>
        <strain evidence="4">DSM 25811 / CCM 8410 / LMG 26954 / E90</strain>
    </source>
</reference>
<keyword evidence="4" id="KW-1185">Reference proteome</keyword>
<accession>A0A1G6S4Z8</accession>
<evidence type="ECO:0000313" key="3">
    <source>
        <dbReference type="EMBL" id="SDD12002.1"/>
    </source>
</evidence>
<dbReference type="AlphaFoldDB" id="A0A1G6S4Z8"/>
<dbReference type="EMBL" id="FMZO01000006">
    <property type="protein sequence ID" value="SDD12002.1"/>
    <property type="molecule type" value="Genomic_DNA"/>
</dbReference>
<evidence type="ECO:0000259" key="2">
    <source>
        <dbReference type="Pfam" id="PF20736"/>
    </source>
</evidence>
<dbReference type="InterPro" id="IPR049046">
    <property type="entry name" value="Beta-AFase-like_GH127_middle"/>
</dbReference>
<proteinExistence type="predicted"/>
<dbReference type="PANTHER" id="PTHR31151">
    <property type="entry name" value="PROLINE-TRNA LIGASE (DUF1680)"/>
    <property type="match status" value="1"/>
</dbReference>
<dbReference type="InterPro" id="IPR012878">
    <property type="entry name" value="Beta-AFase-like_GH127_cat"/>
</dbReference>
<feature type="domain" description="Non-reducing end beta-L-arabinofuranosidase-like GH127 middle" evidence="2">
    <location>
        <begin position="421"/>
        <end position="515"/>
    </location>
</feature>
<dbReference type="SUPFAM" id="SSF48208">
    <property type="entry name" value="Six-hairpin glycosidases"/>
    <property type="match status" value="1"/>
</dbReference>
<dbReference type="InterPro" id="IPR008928">
    <property type="entry name" value="6-hairpin_glycosidase_sf"/>
</dbReference>
<evidence type="ECO:0008006" key="5">
    <source>
        <dbReference type="Google" id="ProtNLM"/>
    </source>
</evidence>
<dbReference type="PANTHER" id="PTHR31151:SF0">
    <property type="entry name" value="PROLINE-TRNA LIGASE (DUF1680)"/>
    <property type="match status" value="1"/>
</dbReference>
<dbReference type="STRING" id="1285928.SAMN04487894_10698"/>
<feature type="domain" description="Non-reducing end beta-L-arabinofuranosidase-like GH127 catalytic" evidence="1">
    <location>
        <begin position="32"/>
        <end position="411"/>
    </location>
</feature>